<comment type="caution">
    <text evidence="1">The sequence shown here is derived from an EMBL/GenBank/DDBJ whole genome shotgun (WGS) entry which is preliminary data.</text>
</comment>
<dbReference type="EMBL" id="MWMH01000002">
    <property type="protein sequence ID" value="OOP74152.1"/>
    <property type="molecule type" value="Genomic_DNA"/>
</dbReference>
<evidence type="ECO:0008006" key="3">
    <source>
        <dbReference type="Google" id="ProtNLM"/>
    </source>
</evidence>
<accession>A0A1S9N9J5</accession>
<proteinExistence type="predicted"/>
<protein>
    <recommendedName>
        <fullName evidence="3">Phage gp6-like head-tail connector protein</fullName>
    </recommendedName>
</protein>
<dbReference type="Proteomes" id="UP000190959">
    <property type="component" value="Unassembled WGS sequence"/>
</dbReference>
<organism evidence="1 2">
    <name type="scientific">Clostridium beijerinckii</name>
    <name type="common">Clostridium MP</name>
    <dbReference type="NCBI Taxonomy" id="1520"/>
    <lineage>
        <taxon>Bacteria</taxon>
        <taxon>Bacillati</taxon>
        <taxon>Bacillota</taxon>
        <taxon>Clostridia</taxon>
        <taxon>Eubacteriales</taxon>
        <taxon>Clostridiaceae</taxon>
        <taxon>Clostridium</taxon>
    </lineage>
</organism>
<gene>
    <name evidence="1" type="ORF">CBEIBR21_06540</name>
</gene>
<name>A0A1S9N9J5_CLOBE</name>
<evidence type="ECO:0000313" key="2">
    <source>
        <dbReference type="Proteomes" id="UP000190959"/>
    </source>
</evidence>
<reference evidence="1 2" key="1">
    <citation type="submission" date="2017-02" db="EMBL/GenBank/DDBJ databases">
        <title>Genome sequence of Clostridium beijerinckii Br21.</title>
        <authorList>
            <person name="Fonseca B.C."/>
            <person name="Guazzaroni M.E."/>
            <person name="Riano-Pachon D.M."/>
            <person name="Reginatto V."/>
        </authorList>
    </citation>
    <scope>NUCLEOTIDE SEQUENCE [LARGE SCALE GENOMIC DNA]</scope>
    <source>
        <strain evidence="1 2">Br21</strain>
    </source>
</reference>
<evidence type="ECO:0000313" key="1">
    <source>
        <dbReference type="EMBL" id="OOP74152.1"/>
    </source>
</evidence>
<dbReference type="AlphaFoldDB" id="A0A1S9N9J5"/>
<dbReference type="RefSeq" id="WP_078114992.1">
    <property type="nucleotide sequence ID" value="NZ_MWMH01000002.1"/>
</dbReference>
<sequence length="85" mass="9927">MTEFEQEAIILIRNYLNKDTLTDDYIQANFSLAIKRLASRIEELDDIPNGISETKKGEESIIYSTKNIISEDIKRLLPKPYLKFF</sequence>